<comment type="caution">
    <text evidence="1">The sequence shown here is derived from an EMBL/GenBank/DDBJ whole genome shotgun (WGS) entry which is preliminary data.</text>
</comment>
<evidence type="ECO:0000313" key="1">
    <source>
        <dbReference type="EMBL" id="MCL1126516.1"/>
    </source>
</evidence>
<reference evidence="1 2" key="1">
    <citation type="submission" date="2022-01" db="EMBL/GenBank/DDBJ databases">
        <title>Whole genome-based taxonomy of the Shewanellaceae.</title>
        <authorList>
            <person name="Martin-Rodriguez A.J."/>
        </authorList>
    </citation>
    <scope>NUCLEOTIDE SEQUENCE [LARGE SCALE GENOMIC DNA]</scope>
    <source>
        <strain evidence="1 2">DSM 17177</strain>
    </source>
</reference>
<organism evidence="1 2">
    <name type="scientific">Shewanella surugensis</name>
    <dbReference type="NCBI Taxonomy" id="212020"/>
    <lineage>
        <taxon>Bacteria</taxon>
        <taxon>Pseudomonadati</taxon>
        <taxon>Pseudomonadota</taxon>
        <taxon>Gammaproteobacteria</taxon>
        <taxon>Alteromonadales</taxon>
        <taxon>Shewanellaceae</taxon>
        <taxon>Shewanella</taxon>
    </lineage>
</organism>
<accession>A0ABT0LH81</accession>
<keyword evidence="2" id="KW-1185">Reference proteome</keyword>
<evidence type="ECO:0000313" key="2">
    <source>
        <dbReference type="Proteomes" id="UP001203423"/>
    </source>
</evidence>
<dbReference type="EMBL" id="JAKIKS010000092">
    <property type="protein sequence ID" value="MCL1126516.1"/>
    <property type="molecule type" value="Genomic_DNA"/>
</dbReference>
<proteinExistence type="predicted"/>
<dbReference type="Proteomes" id="UP001203423">
    <property type="component" value="Unassembled WGS sequence"/>
</dbReference>
<sequence>MTVNLATISQLHNHNLSEFTANDTIKLNGQRYKVTIADSILVSKDYGNANCAQKLGRNITDFFERLTTSDQKTDVPRAAQMQNILQGKLSQQQEKLQLEQNQQQNQSLNIANINTSRAFLNALTEYKGNISLEDAVAFKQAYRNIQLSHKGDSEIYGVALVSKAFNSGLFSEQQYQRLCELTQVASTHGKLSHELNDATQLSQTDFLSLQSLAADSRAIQTVAQQHDQDPQSLINKIRHFETRHQQSTFDKSDIGKQIIAESRLLKKTNEKICNELAWEAIEKR</sequence>
<dbReference type="RefSeq" id="WP_248941907.1">
    <property type="nucleotide sequence ID" value="NZ_JAKIKS010000092.1"/>
</dbReference>
<protein>
    <submittedName>
        <fullName evidence="1">Uncharacterized protein</fullName>
    </submittedName>
</protein>
<gene>
    <name evidence="1" type="ORF">L2764_19010</name>
</gene>
<name>A0ABT0LH81_9GAMM</name>